<dbReference type="PANTHER" id="PTHR23534">
    <property type="entry name" value="MFS PERMEASE"/>
    <property type="match status" value="1"/>
</dbReference>
<dbReference type="InterPro" id="IPR036259">
    <property type="entry name" value="MFS_trans_sf"/>
</dbReference>
<evidence type="ECO:0000313" key="8">
    <source>
        <dbReference type="Proteomes" id="UP000289260"/>
    </source>
</evidence>
<dbReference type="EMBL" id="CP035806">
    <property type="protein sequence ID" value="QBE49890.1"/>
    <property type="molecule type" value="Genomic_DNA"/>
</dbReference>
<dbReference type="AlphaFoldDB" id="A0A4P6KHU7"/>
<dbReference type="Pfam" id="PF07690">
    <property type="entry name" value="MFS_1"/>
    <property type="match status" value="1"/>
</dbReference>
<feature type="transmembrane region" description="Helical" evidence="5">
    <location>
        <begin position="312"/>
        <end position="330"/>
    </location>
</feature>
<evidence type="ECO:0000259" key="6">
    <source>
        <dbReference type="PROSITE" id="PS50850"/>
    </source>
</evidence>
<feature type="transmembrane region" description="Helical" evidence="5">
    <location>
        <begin position="24"/>
        <end position="50"/>
    </location>
</feature>
<evidence type="ECO:0000256" key="5">
    <source>
        <dbReference type="SAM" id="Phobius"/>
    </source>
</evidence>
<feature type="domain" description="Major facilitator superfamily (MFS) profile" evidence="6">
    <location>
        <begin position="24"/>
        <end position="425"/>
    </location>
</feature>
<feature type="transmembrane region" description="Helical" evidence="5">
    <location>
        <begin position="62"/>
        <end position="82"/>
    </location>
</feature>
<feature type="transmembrane region" description="Helical" evidence="5">
    <location>
        <begin position="279"/>
        <end position="300"/>
    </location>
</feature>
<dbReference type="GO" id="GO:0022857">
    <property type="term" value="F:transmembrane transporter activity"/>
    <property type="evidence" value="ECO:0007669"/>
    <property type="project" value="InterPro"/>
</dbReference>
<keyword evidence="2 5" id="KW-0812">Transmembrane</keyword>
<feature type="transmembrane region" description="Helical" evidence="5">
    <location>
        <begin position="336"/>
        <end position="358"/>
    </location>
</feature>
<feature type="transmembrane region" description="Helical" evidence="5">
    <location>
        <begin position="150"/>
        <end position="169"/>
    </location>
</feature>
<gene>
    <name evidence="7" type="ORF">EVS81_14500</name>
</gene>
<feature type="transmembrane region" description="Helical" evidence="5">
    <location>
        <begin position="248"/>
        <end position="267"/>
    </location>
</feature>
<proteinExistence type="predicted"/>
<reference evidence="7 8" key="1">
    <citation type="submission" date="2019-02" db="EMBL/GenBank/DDBJ databases">
        <authorList>
            <person name="Sun L."/>
            <person name="Pan D."/>
            <person name="Wu X."/>
        </authorList>
    </citation>
    <scope>NUCLEOTIDE SEQUENCE [LARGE SCALE GENOMIC DNA]</scope>
    <source>
        <strain evidence="7 8">JW-1</strain>
    </source>
</reference>
<name>A0A4P6KHU7_9MICO</name>
<dbReference type="KEGG" id="ltr:EVS81_14500"/>
<evidence type="ECO:0000256" key="3">
    <source>
        <dbReference type="ARBA" id="ARBA00022989"/>
    </source>
</evidence>
<protein>
    <submittedName>
        <fullName evidence="7">MFS transporter</fullName>
    </submittedName>
</protein>
<feature type="transmembrane region" description="Helical" evidence="5">
    <location>
        <begin position="89"/>
        <end position="110"/>
    </location>
</feature>
<dbReference type="Gene3D" id="1.20.1250.20">
    <property type="entry name" value="MFS general substrate transporter like domains"/>
    <property type="match status" value="2"/>
</dbReference>
<comment type="subcellular location">
    <subcellularLocation>
        <location evidence="1">Cell membrane</location>
        <topology evidence="1">Multi-pass membrane protein</topology>
    </subcellularLocation>
</comment>
<feature type="transmembrane region" description="Helical" evidence="5">
    <location>
        <begin position="116"/>
        <end position="138"/>
    </location>
</feature>
<feature type="transmembrane region" description="Helical" evidence="5">
    <location>
        <begin position="401"/>
        <end position="420"/>
    </location>
</feature>
<dbReference type="GO" id="GO:0005886">
    <property type="term" value="C:plasma membrane"/>
    <property type="evidence" value="ECO:0007669"/>
    <property type="project" value="UniProtKB-SubCell"/>
</dbReference>
<dbReference type="PANTHER" id="PTHR23534:SF1">
    <property type="entry name" value="MAJOR FACILITATOR SUPERFAMILY PROTEIN"/>
    <property type="match status" value="1"/>
</dbReference>
<evidence type="ECO:0000256" key="1">
    <source>
        <dbReference type="ARBA" id="ARBA00004651"/>
    </source>
</evidence>
<keyword evidence="4 5" id="KW-0472">Membrane</keyword>
<accession>A0A4P6KHU7</accession>
<dbReference type="Proteomes" id="UP000289260">
    <property type="component" value="Chromosome"/>
</dbReference>
<evidence type="ECO:0000256" key="2">
    <source>
        <dbReference type="ARBA" id="ARBA00022692"/>
    </source>
</evidence>
<dbReference type="InterPro" id="IPR020846">
    <property type="entry name" value="MFS_dom"/>
</dbReference>
<evidence type="ECO:0000313" key="7">
    <source>
        <dbReference type="EMBL" id="QBE49890.1"/>
    </source>
</evidence>
<dbReference type="OrthoDB" id="9776171at2"/>
<feature type="transmembrane region" description="Helical" evidence="5">
    <location>
        <begin position="181"/>
        <end position="206"/>
    </location>
</feature>
<sequence length="428" mass="42598">MGLGDRRVTATTERLPATRTQSRIVAILALATVLGGLGVGASLSAGALLIVDITGNDALSGLGSTMNAVGAALAGMPLARLAARRGRRIALASGNAIAVLGAVAIIAAAAAGASPLLFAGLAVLGVASAVQLQSRFAATDLAVPENRARDLSLVVWSITIGAVIGPNLITPGEAVGEALGLPGLAGIFVFTIGAQLAAGLVVWIGLRPDPLIESRRLAAVARSADAVRPSGDGPHPEATAGRGRRAQFLVIALIALAHATMVGIMAMTPLHITHHGGSITLVGFTISLHIAGMYALSPVFGMLAGRIGTRPVVLLGFAVLALAAVGAGTGGESMPVIQTALVLLGIGWSMVTVAGSALLTEVTPLEVRPRRQGQSDTIMNAAGAVFGAASGAIFAAGGFPVLAGVAGALIVLGVVATALLRSRRDSVH</sequence>
<keyword evidence="8" id="KW-1185">Reference proteome</keyword>
<dbReference type="PROSITE" id="PS50850">
    <property type="entry name" value="MFS"/>
    <property type="match status" value="1"/>
</dbReference>
<keyword evidence="3 5" id="KW-1133">Transmembrane helix</keyword>
<feature type="transmembrane region" description="Helical" evidence="5">
    <location>
        <begin position="378"/>
        <end position="395"/>
    </location>
</feature>
<evidence type="ECO:0000256" key="4">
    <source>
        <dbReference type="ARBA" id="ARBA00023136"/>
    </source>
</evidence>
<organism evidence="7 8">
    <name type="scientific">Leucobacter triazinivorans</name>
    <dbReference type="NCBI Taxonomy" id="1784719"/>
    <lineage>
        <taxon>Bacteria</taxon>
        <taxon>Bacillati</taxon>
        <taxon>Actinomycetota</taxon>
        <taxon>Actinomycetes</taxon>
        <taxon>Micrococcales</taxon>
        <taxon>Microbacteriaceae</taxon>
        <taxon>Leucobacter</taxon>
    </lineage>
</organism>
<dbReference type="SUPFAM" id="SSF103473">
    <property type="entry name" value="MFS general substrate transporter"/>
    <property type="match status" value="1"/>
</dbReference>
<dbReference type="InterPro" id="IPR011701">
    <property type="entry name" value="MFS"/>
</dbReference>